<evidence type="ECO:0000313" key="7">
    <source>
        <dbReference type="Proteomes" id="UP000623010"/>
    </source>
</evidence>
<accession>A0A918R8K6</accession>
<organism evidence="6 7">
    <name type="scientific">Streptomyces echinoruber</name>
    <dbReference type="NCBI Taxonomy" id="68898"/>
    <lineage>
        <taxon>Bacteria</taxon>
        <taxon>Bacillati</taxon>
        <taxon>Actinomycetota</taxon>
        <taxon>Actinomycetes</taxon>
        <taxon>Kitasatosporales</taxon>
        <taxon>Streptomycetaceae</taxon>
        <taxon>Streptomyces</taxon>
    </lineage>
</organism>
<reference evidence="6" key="2">
    <citation type="submission" date="2020-09" db="EMBL/GenBank/DDBJ databases">
        <authorList>
            <person name="Sun Q."/>
            <person name="Ohkuma M."/>
        </authorList>
    </citation>
    <scope>NUCLEOTIDE SEQUENCE</scope>
    <source>
        <strain evidence="6">JCM 5016</strain>
    </source>
</reference>
<evidence type="ECO:0000256" key="1">
    <source>
        <dbReference type="ARBA" id="ARBA00010928"/>
    </source>
</evidence>
<evidence type="ECO:0000259" key="4">
    <source>
        <dbReference type="Pfam" id="PF01408"/>
    </source>
</evidence>
<dbReference type="Gene3D" id="3.40.50.720">
    <property type="entry name" value="NAD(P)-binding Rossmann-like Domain"/>
    <property type="match status" value="1"/>
</dbReference>
<dbReference type="Pfam" id="PF22725">
    <property type="entry name" value="GFO_IDH_MocA_C3"/>
    <property type="match status" value="1"/>
</dbReference>
<evidence type="ECO:0000313" key="6">
    <source>
        <dbReference type="EMBL" id="GGZ87691.1"/>
    </source>
</evidence>
<evidence type="ECO:0000256" key="3">
    <source>
        <dbReference type="SAM" id="MobiDB-lite"/>
    </source>
</evidence>
<dbReference type="SUPFAM" id="SSF51735">
    <property type="entry name" value="NAD(P)-binding Rossmann-fold domains"/>
    <property type="match status" value="1"/>
</dbReference>
<dbReference type="Proteomes" id="UP000623010">
    <property type="component" value="Unassembled WGS sequence"/>
</dbReference>
<keyword evidence="2" id="KW-0560">Oxidoreductase</keyword>
<evidence type="ECO:0000259" key="5">
    <source>
        <dbReference type="Pfam" id="PF22725"/>
    </source>
</evidence>
<name>A0A918R8K6_9ACTN</name>
<dbReference type="AlphaFoldDB" id="A0A918R8K6"/>
<feature type="domain" description="Gfo/Idh/MocA-like oxidoreductase N-terminal" evidence="4">
    <location>
        <begin position="11"/>
        <end position="127"/>
    </location>
</feature>
<keyword evidence="7" id="KW-1185">Reference proteome</keyword>
<evidence type="ECO:0000256" key="2">
    <source>
        <dbReference type="ARBA" id="ARBA00023002"/>
    </source>
</evidence>
<feature type="domain" description="GFO/IDH/MocA-like oxidoreductase" evidence="5">
    <location>
        <begin position="137"/>
        <end position="252"/>
    </location>
</feature>
<gene>
    <name evidence="6" type="ORF">GCM10010389_27610</name>
</gene>
<dbReference type="InterPro" id="IPR000683">
    <property type="entry name" value="Gfo/Idh/MocA-like_OxRdtase_N"/>
</dbReference>
<dbReference type="Pfam" id="PF01408">
    <property type="entry name" value="GFO_IDH_MocA"/>
    <property type="match status" value="1"/>
</dbReference>
<feature type="region of interest" description="Disordered" evidence="3">
    <location>
        <begin position="329"/>
        <end position="365"/>
    </location>
</feature>
<dbReference type="GO" id="GO:0016491">
    <property type="term" value="F:oxidoreductase activity"/>
    <property type="evidence" value="ECO:0007669"/>
    <property type="project" value="UniProtKB-KW"/>
</dbReference>
<dbReference type="PANTHER" id="PTHR22604">
    <property type="entry name" value="OXIDOREDUCTASES"/>
    <property type="match status" value="1"/>
</dbReference>
<protein>
    <submittedName>
        <fullName evidence="6">Oxidoreductase</fullName>
    </submittedName>
</protein>
<comment type="similarity">
    <text evidence="1">Belongs to the Gfo/Idh/MocA family.</text>
</comment>
<reference evidence="6" key="1">
    <citation type="journal article" date="2014" name="Int. J. Syst. Evol. Microbiol.">
        <title>Complete genome sequence of Corynebacterium casei LMG S-19264T (=DSM 44701T), isolated from a smear-ripened cheese.</title>
        <authorList>
            <consortium name="US DOE Joint Genome Institute (JGI-PGF)"/>
            <person name="Walter F."/>
            <person name="Albersmeier A."/>
            <person name="Kalinowski J."/>
            <person name="Ruckert C."/>
        </authorList>
    </citation>
    <scope>NUCLEOTIDE SEQUENCE</scope>
    <source>
        <strain evidence="6">JCM 5016</strain>
    </source>
</reference>
<dbReference type="GO" id="GO:0000166">
    <property type="term" value="F:nucleotide binding"/>
    <property type="evidence" value="ECO:0007669"/>
    <property type="project" value="InterPro"/>
</dbReference>
<dbReference type="InterPro" id="IPR036291">
    <property type="entry name" value="NAD(P)-bd_dom_sf"/>
</dbReference>
<proteinExistence type="inferred from homology"/>
<dbReference type="EMBL" id="BMWH01000008">
    <property type="protein sequence ID" value="GGZ87691.1"/>
    <property type="molecule type" value="Genomic_DNA"/>
</dbReference>
<dbReference type="InterPro" id="IPR055170">
    <property type="entry name" value="GFO_IDH_MocA-like_dom"/>
</dbReference>
<comment type="caution">
    <text evidence="6">The sequence shown here is derived from an EMBL/GenBank/DDBJ whole genome shotgun (WGS) entry which is preliminary data.</text>
</comment>
<dbReference type="PANTHER" id="PTHR22604:SF105">
    <property type="entry name" value="TRANS-1,2-DIHYDROBENZENE-1,2-DIOL DEHYDROGENASE"/>
    <property type="match status" value="1"/>
</dbReference>
<sequence>MPGAAARPVRLAALGTSSIAWRRTLPTAVRTPEVELVAVAGRSPDRAARFADAFGCAPEPDYEALLERPDVEAVYVSTATALHHVWAERALLAGKHVLVEKPIGTTAEEARRLCALAEERGLVLRENFMFLHHPQHAHAARLVREGRLGRLSAFRASFCIPPLPADDIRYDPGLGGGALLDVGVYPLRAAALLLGPGLRVAGATLRVRASDGLDLSGQALLVSPSGVLTEVAFGFEHAYGSSYTLWGDRARLTVTRAFTPPPAHPPLLVLEEQDHEERFTLPAADQLQGSLRGFAEAVRAGGGPGEAEWRREAVALMRYVEAVREQAVRHPVETGEAGDTGNSRDTGDIRDTGDTGDGGPDGDRA</sequence>
<dbReference type="SUPFAM" id="SSF55347">
    <property type="entry name" value="Glyceraldehyde-3-phosphate dehydrogenase-like, C-terminal domain"/>
    <property type="match status" value="1"/>
</dbReference>
<dbReference type="Gene3D" id="3.30.360.10">
    <property type="entry name" value="Dihydrodipicolinate Reductase, domain 2"/>
    <property type="match status" value="1"/>
</dbReference>
<dbReference type="InterPro" id="IPR050984">
    <property type="entry name" value="Gfo/Idh/MocA_domain"/>
</dbReference>